<keyword evidence="3" id="KW-1003">Cell membrane</keyword>
<reference evidence="8 9" key="1">
    <citation type="journal article" date="2020" name="Microorganisms">
        <title>Osmotic Adaptation and Compatible Solute Biosynthesis of Phototrophic Bacteria as Revealed from Genome Analyses.</title>
        <authorList>
            <person name="Imhoff J.F."/>
            <person name="Rahn T."/>
            <person name="Kunzel S."/>
            <person name="Keller A."/>
            <person name="Neulinger S.C."/>
        </authorList>
    </citation>
    <scope>NUCLEOTIDE SEQUENCE [LARGE SCALE GENOMIC DNA]</scope>
    <source>
        <strain evidence="8 9">DSM 6210</strain>
    </source>
</reference>
<dbReference type="PANTHER" id="PTHR43141">
    <property type="entry name" value="CYTOCHROME BD2 SUBUNIT II"/>
    <property type="match status" value="1"/>
</dbReference>
<feature type="transmembrane region" description="Helical" evidence="7">
    <location>
        <begin position="225"/>
        <end position="244"/>
    </location>
</feature>
<evidence type="ECO:0000256" key="2">
    <source>
        <dbReference type="ARBA" id="ARBA00007543"/>
    </source>
</evidence>
<sequence length="333" mass="36660">MPMDLAHFWGAVLALSILIYVLLDGFDLGVGILFGLNRDESQRRDMMGSIAPVWDGNETWLIVVGTVLFGAFPVVYSVFLSAFYLPVALLLVALILRGVAFEFRYKTQRARWIWDFGFIAGSAVAAFVQGAAIGAMVAGITVEGRDFAGGPFDWIAPFPLLCGIGLVLGYALLGAAWLVLKTEGALRDWAYGWLPRLMTGVIAFVALALAGTLVGDFRVVDRWLAQPWLFLLPLVASLAAWQLYRVAAERRSEWQPYALASLLFLTAYLMLAGSFWPWLVPYHLTLAEAAAPESSLAFLFWGAGVVVLPVILIYTGVVYWVFRGKVDPGQQYH</sequence>
<organism evidence="8 9">
    <name type="scientific">Thiohalocapsa halophila</name>
    <dbReference type="NCBI Taxonomy" id="69359"/>
    <lineage>
        <taxon>Bacteria</taxon>
        <taxon>Pseudomonadati</taxon>
        <taxon>Pseudomonadota</taxon>
        <taxon>Gammaproteobacteria</taxon>
        <taxon>Chromatiales</taxon>
        <taxon>Chromatiaceae</taxon>
        <taxon>Thiohalocapsa</taxon>
    </lineage>
</organism>
<keyword evidence="6 7" id="KW-0472">Membrane</keyword>
<keyword evidence="9" id="KW-1185">Reference proteome</keyword>
<feature type="transmembrane region" description="Helical" evidence="7">
    <location>
        <begin position="192"/>
        <end position="213"/>
    </location>
</feature>
<proteinExistence type="inferred from homology"/>
<evidence type="ECO:0000256" key="3">
    <source>
        <dbReference type="ARBA" id="ARBA00022475"/>
    </source>
</evidence>
<evidence type="ECO:0000313" key="8">
    <source>
        <dbReference type="EMBL" id="MBK1632182.1"/>
    </source>
</evidence>
<keyword evidence="5 7" id="KW-1133">Transmembrane helix</keyword>
<comment type="subcellular location">
    <subcellularLocation>
        <location evidence="1">Cell membrane</location>
        <topology evidence="1">Multi-pass membrane protein</topology>
    </subcellularLocation>
</comment>
<dbReference type="InterPro" id="IPR003317">
    <property type="entry name" value="Cyt-d_oxidase_su2"/>
</dbReference>
<feature type="transmembrane region" description="Helical" evidence="7">
    <location>
        <begin position="154"/>
        <end position="180"/>
    </location>
</feature>
<name>A0ABS1CJS0_9GAMM</name>
<evidence type="ECO:0000256" key="7">
    <source>
        <dbReference type="SAM" id="Phobius"/>
    </source>
</evidence>
<feature type="transmembrane region" description="Helical" evidence="7">
    <location>
        <begin position="298"/>
        <end position="322"/>
    </location>
</feature>
<feature type="transmembrane region" description="Helical" evidence="7">
    <location>
        <begin position="82"/>
        <end position="100"/>
    </location>
</feature>
<feature type="transmembrane region" description="Helical" evidence="7">
    <location>
        <begin position="112"/>
        <end position="142"/>
    </location>
</feature>
<evidence type="ECO:0000256" key="1">
    <source>
        <dbReference type="ARBA" id="ARBA00004651"/>
    </source>
</evidence>
<dbReference type="Proteomes" id="UP000748752">
    <property type="component" value="Unassembled WGS sequence"/>
</dbReference>
<feature type="transmembrane region" description="Helical" evidence="7">
    <location>
        <begin position="6"/>
        <end position="36"/>
    </location>
</feature>
<feature type="transmembrane region" description="Helical" evidence="7">
    <location>
        <begin position="256"/>
        <end position="278"/>
    </location>
</feature>
<protein>
    <submittedName>
        <fullName evidence="8">Cytochrome d ubiquinol oxidase subunit II</fullName>
    </submittedName>
</protein>
<keyword evidence="4 7" id="KW-0812">Transmembrane</keyword>
<dbReference type="NCBIfam" id="TIGR00203">
    <property type="entry name" value="cydB"/>
    <property type="match status" value="1"/>
</dbReference>
<gene>
    <name evidence="8" type="primary">cydB</name>
    <name evidence="8" type="ORF">CKO31_15840</name>
</gene>
<dbReference type="EMBL" id="NRRV01000041">
    <property type="protein sequence ID" value="MBK1632182.1"/>
    <property type="molecule type" value="Genomic_DNA"/>
</dbReference>
<feature type="transmembrane region" description="Helical" evidence="7">
    <location>
        <begin position="57"/>
        <end position="76"/>
    </location>
</feature>
<accession>A0ABS1CJS0</accession>
<comment type="similarity">
    <text evidence="2">Belongs to the cytochrome ubiquinol oxidase subunit 2 family.</text>
</comment>
<dbReference type="PANTHER" id="PTHR43141:SF4">
    <property type="entry name" value="CYTOCHROME BD2 SUBUNIT II"/>
    <property type="match status" value="1"/>
</dbReference>
<evidence type="ECO:0000256" key="6">
    <source>
        <dbReference type="ARBA" id="ARBA00023136"/>
    </source>
</evidence>
<comment type="caution">
    <text evidence="8">The sequence shown here is derived from an EMBL/GenBank/DDBJ whole genome shotgun (WGS) entry which is preliminary data.</text>
</comment>
<dbReference type="RefSeq" id="WP_200239508.1">
    <property type="nucleotide sequence ID" value="NZ_NRRV01000041.1"/>
</dbReference>
<evidence type="ECO:0000256" key="5">
    <source>
        <dbReference type="ARBA" id="ARBA00022989"/>
    </source>
</evidence>
<evidence type="ECO:0000256" key="4">
    <source>
        <dbReference type="ARBA" id="ARBA00022692"/>
    </source>
</evidence>
<dbReference type="Pfam" id="PF02322">
    <property type="entry name" value="Cyt_bd_oxida_II"/>
    <property type="match status" value="1"/>
</dbReference>
<evidence type="ECO:0000313" key="9">
    <source>
        <dbReference type="Proteomes" id="UP000748752"/>
    </source>
</evidence>